<feature type="domain" description="Mutator-like transposase" evidence="1">
    <location>
        <begin position="93"/>
        <end position="463"/>
    </location>
</feature>
<dbReference type="PANTHER" id="PTHR31751">
    <property type="entry name" value="SI:CH211-108C17.2-RELATED-RELATED"/>
    <property type="match status" value="1"/>
</dbReference>
<dbReference type="InterPro" id="IPR049012">
    <property type="entry name" value="Mutator_transp_dom"/>
</dbReference>
<reference evidence="2" key="1">
    <citation type="submission" date="2021-02" db="EMBL/GenBank/DDBJ databases">
        <authorList>
            <person name="Nowell W R."/>
        </authorList>
    </citation>
    <scope>NUCLEOTIDE SEQUENCE</scope>
</reference>
<organism evidence="2 3">
    <name type="scientific">Adineta steineri</name>
    <dbReference type="NCBI Taxonomy" id="433720"/>
    <lineage>
        <taxon>Eukaryota</taxon>
        <taxon>Metazoa</taxon>
        <taxon>Spiralia</taxon>
        <taxon>Gnathifera</taxon>
        <taxon>Rotifera</taxon>
        <taxon>Eurotatoria</taxon>
        <taxon>Bdelloidea</taxon>
        <taxon>Adinetida</taxon>
        <taxon>Adinetidae</taxon>
        <taxon>Adineta</taxon>
    </lineage>
</organism>
<comment type="caution">
    <text evidence="2">The sequence shown here is derived from an EMBL/GenBank/DDBJ whole genome shotgun (WGS) entry which is preliminary data.</text>
</comment>
<evidence type="ECO:0000259" key="1">
    <source>
        <dbReference type="Pfam" id="PF20700"/>
    </source>
</evidence>
<dbReference type="Proteomes" id="UP000663860">
    <property type="component" value="Unassembled WGS sequence"/>
</dbReference>
<feature type="non-terminal residue" evidence="2">
    <location>
        <position position="1"/>
    </location>
</feature>
<gene>
    <name evidence="2" type="ORF">IZO911_LOCUS41887</name>
</gene>
<name>A0A815P024_9BILA</name>
<proteinExistence type="predicted"/>
<dbReference type="AlphaFoldDB" id="A0A815P024"/>
<dbReference type="Pfam" id="PF20700">
    <property type="entry name" value="Mutator"/>
    <property type="match status" value="1"/>
</dbReference>
<dbReference type="EMBL" id="CAJNOE010001678">
    <property type="protein sequence ID" value="CAF1442632.1"/>
    <property type="molecule type" value="Genomic_DNA"/>
</dbReference>
<protein>
    <recommendedName>
        <fullName evidence="1">Mutator-like transposase domain-containing protein</fullName>
    </recommendedName>
</protein>
<accession>A0A815P024</accession>
<evidence type="ECO:0000313" key="2">
    <source>
        <dbReference type="EMBL" id="CAF1442632.1"/>
    </source>
</evidence>
<sequence length="632" mass="71770">LTFSSMTRPSITKKEKKIQLVQNRSTSKKIVNNTTKETRQLQNDLISDANRPDGNQHVTYKNRPFAGPSHEKLSSFLEQQSIDIDEDTNDYYQIIHNSFLLELIKQSICISCNSIWNGNMSVSKREGLYCSLVFTCQCSNAIKINTSKQCPKTSKRDINIRSVIGKFIVSIVIHKLMEYLAAYFVGIGHQGLSKLCGVLNVPPPIDSDHFSRTITHIFPMFESHKLNSMKNAIEEACHESNKRQLTVSGDGTWQKRGFSSLHGVVDIMSSCSNAKVLDLERLSKNCSICTGALSIKHSDPAKYSDIKNKHTCERNHTGSSGSMETVGMHRLFSRSERMYNVQYTNYIGDGDSKVFSKLTSDPPYEDASIRKIEDVNHFSKKMFNRLQKLAEDLKKTKIDGKLGIGGKGRMTKQMMINFKQYYRQAIVRNKTNLHEMVNSVWAIWKHKASSNKEPHHEWCSTKYCGYLRSLEKDEEYDHNQHCLPLGVMKAIRPVFDELAHPDTLMKVINGGSQNGNESFHAVLWNLAPKYRYATGIVIDLCAAMAVLCYNDGNQAIIPAITDITGGGGGYYTKVALRRVDEQRLYYEHKKKRKKEEKTKHTKEKFDSLQVDRMSLGIIDDDTLDDSYVSGAY</sequence>
<evidence type="ECO:0000313" key="3">
    <source>
        <dbReference type="Proteomes" id="UP000663860"/>
    </source>
</evidence>